<feature type="transmembrane region" description="Helical" evidence="6">
    <location>
        <begin position="56"/>
        <end position="74"/>
    </location>
</feature>
<dbReference type="PROSITE" id="PS50850">
    <property type="entry name" value="MFS"/>
    <property type="match status" value="1"/>
</dbReference>
<feature type="transmembrane region" description="Helical" evidence="6">
    <location>
        <begin position="327"/>
        <end position="346"/>
    </location>
</feature>
<dbReference type="PANTHER" id="PTHR43791">
    <property type="entry name" value="PERMEASE-RELATED"/>
    <property type="match status" value="1"/>
</dbReference>
<accession>A0A9P4ILV9</accession>
<feature type="transmembrane region" description="Helical" evidence="6">
    <location>
        <begin position="290"/>
        <end position="315"/>
    </location>
</feature>
<dbReference type="SUPFAM" id="SSF103473">
    <property type="entry name" value="MFS general substrate transporter"/>
    <property type="match status" value="1"/>
</dbReference>
<keyword evidence="5 6" id="KW-0472">Membrane</keyword>
<keyword evidence="2" id="KW-0813">Transport</keyword>
<dbReference type="Proteomes" id="UP000799772">
    <property type="component" value="Unassembled WGS sequence"/>
</dbReference>
<feature type="transmembrane region" description="Helical" evidence="6">
    <location>
        <begin position="215"/>
        <end position="237"/>
    </location>
</feature>
<dbReference type="Pfam" id="PF07690">
    <property type="entry name" value="MFS_1"/>
    <property type="match status" value="1"/>
</dbReference>
<feature type="transmembrane region" description="Helical" evidence="6">
    <location>
        <begin position="358"/>
        <end position="377"/>
    </location>
</feature>
<dbReference type="Gene3D" id="1.20.1250.20">
    <property type="entry name" value="MFS general substrate transporter like domains"/>
    <property type="match status" value="2"/>
</dbReference>
<protein>
    <submittedName>
        <fullName evidence="8">MFS general substrate transporter</fullName>
    </submittedName>
</protein>
<dbReference type="FunFam" id="1.20.1250.20:FF:000034">
    <property type="entry name" value="MFS general substrate transporter"/>
    <property type="match status" value="1"/>
</dbReference>
<dbReference type="FunFam" id="1.20.1250.20:FF:000013">
    <property type="entry name" value="MFS general substrate transporter"/>
    <property type="match status" value="1"/>
</dbReference>
<keyword evidence="9" id="KW-1185">Reference proteome</keyword>
<evidence type="ECO:0000256" key="5">
    <source>
        <dbReference type="ARBA" id="ARBA00023136"/>
    </source>
</evidence>
<evidence type="ECO:0000256" key="3">
    <source>
        <dbReference type="ARBA" id="ARBA00022692"/>
    </source>
</evidence>
<keyword evidence="3 6" id="KW-0812">Transmembrane</keyword>
<dbReference type="InterPro" id="IPR020846">
    <property type="entry name" value="MFS_dom"/>
</dbReference>
<dbReference type="GO" id="GO:0022857">
    <property type="term" value="F:transmembrane transporter activity"/>
    <property type="evidence" value="ECO:0007669"/>
    <property type="project" value="InterPro"/>
</dbReference>
<comment type="caution">
    <text evidence="8">The sequence shown here is derived from an EMBL/GenBank/DDBJ whole genome shotgun (WGS) entry which is preliminary data.</text>
</comment>
<keyword evidence="4 6" id="KW-1133">Transmembrane helix</keyword>
<feature type="transmembrane region" description="Helical" evidence="6">
    <location>
        <begin position="383"/>
        <end position="404"/>
    </location>
</feature>
<feature type="transmembrane region" description="Helical" evidence="6">
    <location>
        <begin position="184"/>
        <end position="203"/>
    </location>
</feature>
<feature type="transmembrane region" description="Helical" evidence="6">
    <location>
        <begin position="416"/>
        <end position="438"/>
    </location>
</feature>
<dbReference type="OrthoDB" id="2962993at2759"/>
<sequence>MAKDIEDGRHSVQEKTIITEVPGDKEHVELAATTVEIPDYTPAEVRRILWKLDLRLLPMLAFFYLLAFLDRGNIGNAKVAGMQTSLGLTGSQYNVALTVFFIPYSLLEVPCNVVAKILKPHIWLSIMMFFWGICMTLMGVVHGYGGLIAARWFLGVCEAGFFPAAAFLLTLFYCRYEVLRRLAVFYSCASLSGAFSGLLAFGLEKMDGVGGLAGWRWIFIIEGFLPIITSVFAFFIVPDSPETCKGLTQEERNFVVHRLQMETGSGMGQVTNNDKMTFGMVLAALKEWRTWAAVVMFWGCATAVYAFTFTIPVVILELGYTAANAQLMTIPVYVVAMLFVIFWAYVSDHFKVRSTFIVIGFMFAVCGLIALLCIPHPKMPGVTYFFLFPTAMGIYCPQQLIVSWTANNSAPSSKRAIAMALLLSIGNLSGVLGSNIFIQNEAPRYWAGYGTCLGLVVAAQIMALVLRRSYAKINAERDLMSEEEIRAKYTDLELIQMGDRSPFFRYTL</sequence>
<evidence type="ECO:0000256" key="1">
    <source>
        <dbReference type="ARBA" id="ARBA00004141"/>
    </source>
</evidence>
<dbReference type="InterPro" id="IPR011701">
    <property type="entry name" value="MFS"/>
</dbReference>
<feature type="domain" description="Major facilitator superfamily (MFS) profile" evidence="7">
    <location>
        <begin position="56"/>
        <end position="477"/>
    </location>
</feature>
<proteinExistence type="predicted"/>
<feature type="transmembrane region" description="Helical" evidence="6">
    <location>
        <begin position="122"/>
        <end position="144"/>
    </location>
</feature>
<name>A0A9P4ILV9_9PEZI</name>
<feature type="transmembrane region" description="Helical" evidence="6">
    <location>
        <begin position="444"/>
        <end position="466"/>
    </location>
</feature>
<feature type="transmembrane region" description="Helical" evidence="6">
    <location>
        <begin position="94"/>
        <end position="115"/>
    </location>
</feature>
<evidence type="ECO:0000313" key="9">
    <source>
        <dbReference type="Proteomes" id="UP000799772"/>
    </source>
</evidence>
<organism evidence="8 9">
    <name type="scientific">Rhizodiscina lignyota</name>
    <dbReference type="NCBI Taxonomy" id="1504668"/>
    <lineage>
        <taxon>Eukaryota</taxon>
        <taxon>Fungi</taxon>
        <taxon>Dikarya</taxon>
        <taxon>Ascomycota</taxon>
        <taxon>Pezizomycotina</taxon>
        <taxon>Dothideomycetes</taxon>
        <taxon>Pleosporomycetidae</taxon>
        <taxon>Aulographales</taxon>
        <taxon>Rhizodiscinaceae</taxon>
        <taxon>Rhizodiscina</taxon>
    </lineage>
</organism>
<evidence type="ECO:0000256" key="2">
    <source>
        <dbReference type="ARBA" id="ARBA00022448"/>
    </source>
</evidence>
<comment type="subcellular location">
    <subcellularLocation>
        <location evidence="1">Membrane</location>
        <topology evidence="1">Multi-pass membrane protein</topology>
    </subcellularLocation>
</comment>
<dbReference type="EMBL" id="ML978123">
    <property type="protein sequence ID" value="KAF2102142.1"/>
    <property type="molecule type" value="Genomic_DNA"/>
</dbReference>
<reference evidence="8" key="1">
    <citation type="journal article" date="2020" name="Stud. Mycol.">
        <title>101 Dothideomycetes genomes: a test case for predicting lifestyles and emergence of pathogens.</title>
        <authorList>
            <person name="Haridas S."/>
            <person name="Albert R."/>
            <person name="Binder M."/>
            <person name="Bloem J."/>
            <person name="Labutti K."/>
            <person name="Salamov A."/>
            <person name="Andreopoulos B."/>
            <person name="Baker S."/>
            <person name="Barry K."/>
            <person name="Bills G."/>
            <person name="Bluhm B."/>
            <person name="Cannon C."/>
            <person name="Castanera R."/>
            <person name="Culley D."/>
            <person name="Daum C."/>
            <person name="Ezra D."/>
            <person name="Gonzalez J."/>
            <person name="Henrissat B."/>
            <person name="Kuo A."/>
            <person name="Liang C."/>
            <person name="Lipzen A."/>
            <person name="Lutzoni F."/>
            <person name="Magnuson J."/>
            <person name="Mondo S."/>
            <person name="Nolan M."/>
            <person name="Ohm R."/>
            <person name="Pangilinan J."/>
            <person name="Park H.-J."/>
            <person name="Ramirez L."/>
            <person name="Alfaro M."/>
            <person name="Sun H."/>
            <person name="Tritt A."/>
            <person name="Yoshinaga Y."/>
            <person name="Zwiers L.-H."/>
            <person name="Turgeon B."/>
            <person name="Goodwin S."/>
            <person name="Spatafora J."/>
            <person name="Crous P."/>
            <person name="Grigoriev I."/>
        </authorList>
    </citation>
    <scope>NUCLEOTIDE SEQUENCE</scope>
    <source>
        <strain evidence="8">CBS 133067</strain>
    </source>
</reference>
<dbReference type="PANTHER" id="PTHR43791:SF18">
    <property type="entry name" value="NICOTINIC ACID TRANSPORTER TNA1, PUTATIVE (AFU_ORTHOLOGUE AFUA_3G03820)-RELATED"/>
    <property type="match status" value="1"/>
</dbReference>
<dbReference type="InterPro" id="IPR036259">
    <property type="entry name" value="MFS_trans_sf"/>
</dbReference>
<dbReference type="GO" id="GO:0016020">
    <property type="term" value="C:membrane"/>
    <property type="evidence" value="ECO:0007669"/>
    <property type="project" value="UniProtKB-SubCell"/>
</dbReference>
<feature type="transmembrane region" description="Helical" evidence="6">
    <location>
        <begin position="150"/>
        <end position="172"/>
    </location>
</feature>
<evidence type="ECO:0000256" key="4">
    <source>
        <dbReference type="ARBA" id="ARBA00022989"/>
    </source>
</evidence>
<gene>
    <name evidence="8" type="ORF">NA57DRAFT_35508</name>
</gene>
<evidence type="ECO:0000259" key="7">
    <source>
        <dbReference type="PROSITE" id="PS50850"/>
    </source>
</evidence>
<evidence type="ECO:0000256" key="6">
    <source>
        <dbReference type="SAM" id="Phobius"/>
    </source>
</evidence>
<dbReference type="AlphaFoldDB" id="A0A9P4ILV9"/>
<evidence type="ECO:0000313" key="8">
    <source>
        <dbReference type="EMBL" id="KAF2102142.1"/>
    </source>
</evidence>